<dbReference type="SMART" id="SM00834">
    <property type="entry name" value="CxxC_CXXC_SSSS"/>
    <property type="match status" value="1"/>
</dbReference>
<evidence type="ECO:0000313" key="2">
    <source>
        <dbReference type="EMBL" id="SJZ81857.1"/>
    </source>
</evidence>
<dbReference type="Proteomes" id="UP000189933">
    <property type="component" value="Unassembled WGS sequence"/>
</dbReference>
<organism evidence="2 3">
    <name type="scientific">Carboxydocella sporoproducens DSM 16521</name>
    <dbReference type="NCBI Taxonomy" id="1121270"/>
    <lineage>
        <taxon>Bacteria</taxon>
        <taxon>Bacillati</taxon>
        <taxon>Bacillota</taxon>
        <taxon>Clostridia</taxon>
        <taxon>Eubacteriales</taxon>
        <taxon>Clostridiales Family XVI. Incertae Sedis</taxon>
        <taxon>Carboxydocella</taxon>
    </lineage>
</organism>
<dbReference type="PANTHER" id="PTHR34404">
    <property type="entry name" value="REGULATORY PROTEIN, FMDB FAMILY"/>
    <property type="match status" value="1"/>
</dbReference>
<protein>
    <submittedName>
        <fullName evidence="2">Putative regulatory protein, FmdB family</fullName>
    </submittedName>
</protein>
<dbReference type="InterPro" id="IPR013429">
    <property type="entry name" value="Regulatory_FmdB_Zinc_ribbon"/>
</dbReference>
<evidence type="ECO:0000259" key="1">
    <source>
        <dbReference type="SMART" id="SM00834"/>
    </source>
</evidence>
<gene>
    <name evidence="2" type="ORF">SAMN02745885_00994</name>
</gene>
<dbReference type="OrthoDB" id="9813321at2"/>
<sequence length="66" mass="7001">MPNYDFQCLECGHKFTKLVPLQEKDKVRCPECGGHVKQLFGSFGFAVKGGSGSCSSSSSCGFGGFS</sequence>
<feature type="domain" description="Putative regulatory protein FmdB zinc ribbon" evidence="1">
    <location>
        <begin position="1"/>
        <end position="41"/>
    </location>
</feature>
<dbReference type="SUPFAM" id="SSF63393">
    <property type="entry name" value="RNA polymerase subunits"/>
    <property type="match status" value="1"/>
</dbReference>
<dbReference type="NCBIfam" id="TIGR02605">
    <property type="entry name" value="CxxC_CxxC_SSSS"/>
    <property type="match status" value="1"/>
</dbReference>
<dbReference type="AlphaFoldDB" id="A0A1T4NRV2"/>
<reference evidence="3" key="1">
    <citation type="submission" date="2017-02" db="EMBL/GenBank/DDBJ databases">
        <authorList>
            <person name="Varghese N."/>
            <person name="Submissions S."/>
        </authorList>
    </citation>
    <scope>NUCLEOTIDE SEQUENCE [LARGE SCALE GENOMIC DNA]</scope>
    <source>
        <strain evidence="3">DSM 16521</strain>
    </source>
</reference>
<proteinExistence type="predicted"/>
<dbReference type="EMBL" id="FUXM01000008">
    <property type="protein sequence ID" value="SJZ81857.1"/>
    <property type="molecule type" value="Genomic_DNA"/>
</dbReference>
<dbReference type="InterPro" id="IPR029040">
    <property type="entry name" value="RPABC4/Spt4"/>
</dbReference>
<dbReference type="Gene3D" id="2.20.28.30">
    <property type="entry name" value="RNA polymerase ii, chain L"/>
    <property type="match status" value="1"/>
</dbReference>
<dbReference type="Pfam" id="PF09723">
    <property type="entry name" value="Zn_ribbon_8"/>
    <property type="match status" value="1"/>
</dbReference>
<evidence type="ECO:0000313" key="3">
    <source>
        <dbReference type="Proteomes" id="UP000189933"/>
    </source>
</evidence>
<dbReference type="PANTHER" id="PTHR34404:SF2">
    <property type="entry name" value="CONSERVED SERINE RICH PROTEIN"/>
    <property type="match status" value="1"/>
</dbReference>
<accession>A0A1T4NRV2</accession>
<keyword evidence="3" id="KW-1185">Reference proteome</keyword>
<name>A0A1T4NRV2_9FIRM</name>
<dbReference type="RefSeq" id="WP_078665089.1">
    <property type="nucleotide sequence ID" value="NZ_FUXM01000008.1"/>
</dbReference>